<keyword evidence="2" id="KW-1185">Reference proteome</keyword>
<dbReference type="Proteomes" id="UP000306319">
    <property type="component" value="Unassembled WGS sequence"/>
</dbReference>
<gene>
    <name evidence="1" type="ORF">E5331_07145</name>
</gene>
<evidence type="ECO:0000313" key="2">
    <source>
        <dbReference type="Proteomes" id="UP000306319"/>
    </source>
</evidence>
<sequence>MKTFEDPKKNIGCGCDSTKDEYRRDISEMEEAEMFDNGPSSPDERMSNNAVKGGAWLLGIVGVFAVAVLIAMFVGKHDSPLSVRSDTRQAYALADNGQKKGSGGTVYEYVEIVTSDDDVNGAGMMSANKELSGSGLVQPVKEKASAKVSESDQARIEREAMEVIHGDYGDNPVRQAKLGKDYAAVQARVNEILE</sequence>
<organism evidence="1 2">
    <name type="scientific">Lepagella muris</name>
    <dbReference type="NCBI Taxonomy" id="3032870"/>
    <lineage>
        <taxon>Bacteria</taxon>
        <taxon>Pseudomonadati</taxon>
        <taxon>Bacteroidota</taxon>
        <taxon>Bacteroidia</taxon>
        <taxon>Bacteroidales</taxon>
        <taxon>Muribaculaceae</taxon>
        <taxon>Lepagella</taxon>
    </lineage>
</organism>
<dbReference type="EMBL" id="SRYB01000008">
    <property type="protein sequence ID" value="TGY79149.1"/>
    <property type="molecule type" value="Genomic_DNA"/>
</dbReference>
<name>A0AC61RGX3_9BACT</name>
<accession>A0AC61RGX3</accession>
<proteinExistence type="predicted"/>
<reference evidence="1" key="1">
    <citation type="submission" date="2019-04" db="EMBL/GenBank/DDBJ databases">
        <title>Microbes associate with the intestines of laboratory mice.</title>
        <authorList>
            <person name="Navarre W."/>
            <person name="Wong E."/>
            <person name="Huang K."/>
            <person name="Tropini C."/>
            <person name="Ng K."/>
            <person name="Yu B."/>
        </authorList>
    </citation>
    <scope>NUCLEOTIDE SEQUENCE</scope>
    <source>
        <strain evidence="1">NM04_E33</strain>
    </source>
</reference>
<evidence type="ECO:0000313" key="1">
    <source>
        <dbReference type="EMBL" id="TGY79149.1"/>
    </source>
</evidence>
<comment type="caution">
    <text evidence="1">The sequence shown here is derived from an EMBL/GenBank/DDBJ whole genome shotgun (WGS) entry which is preliminary data.</text>
</comment>
<protein>
    <submittedName>
        <fullName evidence="1">Uncharacterized protein</fullName>
    </submittedName>
</protein>